<dbReference type="InterPro" id="IPR013783">
    <property type="entry name" value="Ig-like_fold"/>
</dbReference>
<accession>A0A9Q0M0F1</accession>
<comment type="caution">
    <text evidence="2">The sequence shown here is derived from an EMBL/GenBank/DDBJ whole genome shotgun (WGS) entry which is preliminary data.</text>
</comment>
<feature type="transmembrane region" description="Helical" evidence="1">
    <location>
        <begin position="151"/>
        <end position="170"/>
    </location>
</feature>
<feature type="transmembrane region" description="Helical" evidence="1">
    <location>
        <begin position="7"/>
        <end position="27"/>
    </location>
</feature>
<protein>
    <recommendedName>
        <fullName evidence="4">Ig-like domain-containing protein</fullName>
    </recommendedName>
</protein>
<evidence type="ECO:0000313" key="3">
    <source>
        <dbReference type="Proteomes" id="UP001142055"/>
    </source>
</evidence>
<sequence>MIERTMIILMTVIYLSMTLVNCSVVTFDKVQLESSVKQVEIGKTFELFCSATQLTKQAIDYDILFFHNSSEIAKWSYKVNGPEPKFSSRAMTNIMIIYSGVSENPKFSILIDPITESAKGEYQCKLSTIETDLGGQSNSQTFPSNVYKTNGSYIIIPSIIMLTFATIFSIQMNII</sequence>
<reference evidence="2" key="1">
    <citation type="submission" date="2022-12" db="EMBL/GenBank/DDBJ databases">
        <title>Genome assemblies of Blomia tropicalis.</title>
        <authorList>
            <person name="Cui Y."/>
        </authorList>
    </citation>
    <scope>NUCLEOTIDE SEQUENCE</scope>
    <source>
        <tissue evidence="2">Adult mites</tissue>
    </source>
</reference>
<evidence type="ECO:0000256" key="1">
    <source>
        <dbReference type="SAM" id="Phobius"/>
    </source>
</evidence>
<dbReference type="InterPro" id="IPR036179">
    <property type="entry name" value="Ig-like_dom_sf"/>
</dbReference>
<name>A0A9Q0M0F1_BLOTA</name>
<evidence type="ECO:0008006" key="4">
    <source>
        <dbReference type="Google" id="ProtNLM"/>
    </source>
</evidence>
<keyword evidence="1" id="KW-0812">Transmembrane</keyword>
<dbReference type="Proteomes" id="UP001142055">
    <property type="component" value="Chromosome 3"/>
</dbReference>
<keyword evidence="1" id="KW-1133">Transmembrane helix</keyword>
<gene>
    <name evidence="2" type="ORF">RDWZM_007833</name>
</gene>
<proteinExistence type="predicted"/>
<evidence type="ECO:0000313" key="2">
    <source>
        <dbReference type="EMBL" id="KAJ6216676.1"/>
    </source>
</evidence>
<dbReference type="AlphaFoldDB" id="A0A9Q0M0F1"/>
<dbReference type="EMBL" id="JAPWDV010000003">
    <property type="protein sequence ID" value="KAJ6216676.1"/>
    <property type="molecule type" value="Genomic_DNA"/>
</dbReference>
<dbReference type="SUPFAM" id="SSF48726">
    <property type="entry name" value="Immunoglobulin"/>
    <property type="match status" value="1"/>
</dbReference>
<keyword evidence="3" id="KW-1185">Reference proteome</keyword>
<dbReference type="Gene3D" id="2.60.40.10">
    <property type="entry name" value="Immunoglobulins"/>
    <property type="match status" value="1"/>
</dbReference>
<keyword evidence="1" id="KW-0472">Membrane</keyword>
<organism evidence="2 3">
    <name type="scientific">Blomia tropicalis</name>
    <name type="common">Mite</name>
    <dbReference type="NCBI Taxonomy" id="40697"/>
    <lineage>
        <taxon>Eukaryota</taxon>
        <taxon>Metazoa</taxon>
        <taxon>Ecdysozoa</taxon>
        <taxon>Arthropoda</taxon>
        <taxon>Chelicerata</taxon>
        <taxon>Arachnida</taxon>
        <taxon>Acari</taxon>
        <taxon>Acariformes</taxon>
        <taxon>Sarcoptiformes</taxon>
        <taxon>Astigmata</taxon>
        <taxon>Glycyphagoidea</taxon>
        <taxon>Echimyopodidae</taxon>
        <taxon>Blomia</taxon>
    </lineage>
</organism>